<evidence type="ECO:0000313" key="2">
    <source>
        <dbReference type="Proteomes" id="UP000502331"/>
    </source>
</evidence>
<dbReference type="Proteomes" id="UP000502331">
    <property type="component" value="Chromosome"/>
</dbReference>
<name>A0A6H0SG04_9MICC</name>
<protein>
    <submittedName>
        <fullName evidence="1">Uncharacterized protein</fullName>
    </submittedName>
</protein>
<organism evidence="1 2">
    <name type="scientific">Glutamicibacter mishrai</name>
    <dbReference type="NCBI Taxonomy" id="1775880"/>
    <lineage>
        <taxon>Bacteria</taxon>
        <taxon>Bacillati</taxon>
        <taxon>Actinomycetota</taxon>
        <taxon>Actinomycetes</taxon>
        <taxon>Micrococcales</taxon>
        <taxon>Micrococcaceae</taxon>
        <taxon>Glutamicibacter</taxon>
    </lineage>
</organism>
<dbReference type="AlphaFoldDB" id="A0A6H0SG04"/>
<proteinExistence type="predicted"/>
<accession>A0A6H0SG04</accession>
<sequence>MLETRDAQGEITGIHIDLLVIGQISEVLRAFDVQDDIAMEFAEFEERGSQKPRGLLSRLKSIFIR</sequence>
<keyword evidence="2" id="KW-1185">Reference proteome</keyword>
<evidence type="ECO:0000313" key="1">
    <source>
        <dbReference type="EMBL" id="QIV86076.1"/>
    </source>
</evidence>
<dbReference type="EMBL" id="CP032549">
    <property type="protein sequence ID" value="QIV86076.1"/>
    <property type="molecule type" value="Genomic_DNA"/>
</dbReference>
<reference evidence="1 2" key="1">
    <citation type="submission" date="2018-09" db="EMBL/GenBank/DDBJ databases">
        <title>Glutamicibacter mishrai S5-52T (LMG 29155T = KCTC 39846T).</title>
        <authorList>
            <person name="Das S.K."/>
        </authorList>
    </citation>
    <scope>NUCLEOTIDE SEQUENCE [LARGE SCALE GENOMIC DNA]</scope>
    <source>
        <strain evidence="1 2">S5-52</strain>
    </source>
</reference>
<gene>
    <name evidence="1" type="ORF">D3791_02420</name>
</gene>